<organism evidence="2 3">
    <name type="scientific">Strongylus vulgaris</name>
    <name type="common">Blood worm</name>
    <dbReference type="NCBI Taxonomy" id="40348"/>
    <lineage>
        <taxon>Eukaryota</taxon>
        <taxon>Metazoa</taxon>
        <taxon>Ecdysozoa</taxon>
        <taxon>Nematoda</taxon>
        <taxon>Chromadorea</taxon>
        <taxon>Rhabditida</taxon>
        <taxon>Rhabditina</taxon>
        <taxon>Rhabditomorpha</taxon>
        <taxon>Strongyloidea</taxon>
        <taxon>Strongylidae</taxon>
        <taxon>Strongylus</taxon>
    </lineage>
</organism>
<gene>
    <name evidence="2" type="ORF">SVUK_LOCUS2967</name>
</gene>
<keyword evidence="3" id="KW-1185">Reference proteome</keyword>
<reference evidence="2 3" key="1">
    <citation type="submission" date="2018-11" db="EMBL/GenBank/DDBJ databases">
        <authorList>
            <consortium name="Pathogen Informatics"/>
        </authorList>
    </citation>
    <scope>NUCLEOTIDE SEQUENCE [LARGE SCALE GENOMIC DNA]</scope>
</reference>
<dbReference type="OrthoDB" id="270970at2759"/>
<name>A0A3P7IM34_STRVU</name>
<evidence type="ECO:0000256" key="1">
    <source>
        <dbReference type="SAM" id="MobiDB-lite"/>
    </source>
</evidence>
<dbReference type="AlphaFoldDB" id="A0A3P7IM34"/>
<evidence type="ECO:0000313" key="2">
    <source>
        <dbReference type="EMBL" id="VDM67969.1"/>
    </source>
</evidence>
<evidence type="ECO:0000313" key="3">
    <source>
        <dbReference type="Proteomes" id="UP000270094"/>
    </source>
</evidence>
<feature type="region of interest" description="Disordered" evidence="1">
    <location>
        <begin position="19"/>
        <end position="52"/>
    </location>
</feature>
<dbReference type="Proteomes" id="UP000270094">
    <property type="component" value="Unassembled WGS sequence"/>
</dbReference>
<proteinExistence type="predicted"/>
<accession>A0A3P7IM34</accession>
<dbReference type="EMBL" id="UYYB01007166">
    <property type="protein sequence ID" value="VDM67969.1"/>
    <property type="molecule type" value="Genomic_DNA"/>
</dbReference>
<protein>
    <submittedName>
        <fullName evidence="2">Uncharacterized protein</fullName>
    </submittedName>
</protein>
<feature type="non-terminal residue" evidence="2">
    <location>
        <position position="338"/>
    </location>
</feature>
<sequence length="338" mass="36150">MMGMHANCELGSRRILAGQQEPAEDYQYADAASRDDGSSVGQEMGRRKLPSIPSYSSYSATPSYAAAPPPSTAYVPPPISMPPQSMSPLAVQTDSLKRTAAGVRAQMSPAPVYINASAPIPSTSSSYSIFGVSSTCTQTILPPEKLPNGHLPTEYSRPSSAASGTSFARSIDPAIIPGASFQPTAKPKTALRHPVSFAKSKPSHAPKIPNTLARVLLKKELKEALSRRREALEACEIEANQRQYIVHKMLVTGLLPEAREDDTPNVIHCLLPMELISGARVIPKPTCSVATQKSEFDSRLPASTSSSLQYKPHLTSSVAVQSNMPVPATRLYSLPPTS</sequence>